<name>A0A3D2X8I1_9FIRM</name>
<evidence type="ECO:0000256" key="1">
    <source>
        <dbReference type="SAM" id="MobiDB-lite"/>
    </source>
</evidence>
<organism evidence="3 4">
    <name type="scientific">Lachnoclostridium phytofermentans</name>
    <dbReference type="NCBI Taxonomy" id="66219"/>
    <lineage>
        <taxon>Bacteria</taxon>
        <taxon>Bacillati</taxon>
        <taxon>Bacillota</taxon>
        <taxon>Clostridia</taxon>
        <taxon>Lachnospirales</taxon>
        <taxon>Lachnospiraceae</taxon>
    </lineage>
</organism>
<keyword evidence="2" id="KW-1133">Transmembrane helix</keyword>
<evidence type="ECO:0000256" key="2">
    <source>
        <dbReference type="SAM" id="Phobius"/>
    </source>
</evidence>
<dbReference type="EMBL" id="DPVV01000453">
    <property type="protein sequence ID" value="HCL03450.1"/>
    <property type="molecule type" value="Genomic_DNA"/>
</dbReference>
<evidence type="ECO:0008006" key="5">
    <source>
        <dbReference type="Google" id="ProtNLM"/>
    </source>
</evidence>
<comment type="caution">
    <text evidence="3">The sequence shown here is derived from an EMBL/GenBank/DDBJ whole genome shotgun (WGS) entry which is preliminary data.</text>
</comment>
<keyword evidence="2" id="KW-0812">Transmembrane</keyword>
<feature type="transmembrane region" description="Helical" evidence="2">
    <location>
        <begin position="20"/>
        <end position="38"/>
    </location>
</feature>
<protein>
    <recommendedName>
        <fullName evidence="5">Aminodeoxychorismate lyase</fullName>
    </recommendedName>
</protein>
<dbReference type="AlphaFoldDB" id="A0A3D2X8I1"/>
<feature type="region of interest" description="Disordered" evidence="1">
    <location>
        <begin position="132"/>
        <end position="151"/>
    </location>
</feature>
<feature type="compositionally biased region" description="Basic and acidic residues" evidence="1">
    <location>
        <begin position="132"/>
        <end position="143"/>
    </location>
</feature>
<evidence type="ECO:0000313" key="3">
    <source>
        <dbReference type="EMBL" id="HCL03450.1"/>
    </source>
</evidence>
<dbReference type="Gene3D" id="3.30.1490.480">
    <property type="entry name" value="Endolytic murein transglycosylase"/>
    <property type="match status" value="1"/>
</dbReference>
<proteinExistence type="predicted"/>
<sequence>MAKSDSTKVALKITSAVLRVFLNILFYIAIILVLIQAVKITYNFSYQLFGSVSVEAEPGIDTEFQIAKGESTMDVARKLEAGNIIVNKYSSYLKTKFKEYNIYPGTFILNTSMDYDEILDVITDYNNSIVKEEEEGKKEDKKTSPKSNVIP</sequence>
<keyword evidence="2" id="KW-0472">Membrane</keyword>
<dbReference type="Proteomes" id="UP000262969">
    <property type="component" value="Unassembled WGS sequence"/>
</dbReference>
<reference evidence="3 4" key="1">
    <citation type="journal article" date="2018" name="Nat. Biotechnol.">
        <title>A standardized bacterial taxonomy based on genome phylogeny substantially revises the tree of life.</title>
        <authorList>
            <person name="Parks D.H."/>
            <person name="Chuvochina M."/>
            <person name="Waite D.W."/>
            <person name="Rinke C."/>
            <person name="Skarshewski A."/>
            <person name="Chaumeil P.A."/>
            <person name="Hugenholtz P."/>
        </authorList>
    </citation>
    <scope>NUCLEOTIDE SEQUENCE [LARGE SCALE GENOMIC DNA]</scope>
    <source>
        <strain evidence="3">UBA11728</strain>
    </source>
</reference>
<accession>A0A3D2X8I1</accession>
<evidence type="ECO:0000313" key="4">
    <source>
        <dbReference type="Proteomes" id="UP000262969"/>
    </source>
</evidence>
<gene>
    <name evidence="3" type="ORF">DHW61_13750</name>
</gene>